<dbReference type="Gene3D" id="1.10.10.1320">
    <property type="entry name" value="Anti-sigma factor, zinc-finger domain"/>
    <property type="match status" value="1"/>
</dbReference>
<gene>
    <name evidence="5" type="ORF">ABZZ21_14515</name>
</gene>
<feature type="compositionally biased region" description="Low complexity" evidence="3">
    <location>
        <begin position="256"/>
        <end position="276"/>
    </location>
</feature>
<dbReference type="SUPFAM" id="SSF109854">
    <property type="entry name" value="DinB/YfiT-like putative metalloenzymes"/>
    <property type="match status" value="1"/>
</dbReference>
<feature type="compositionally biased region" description="Basic and acidic residues" evidence="3">
    <location>
        <begin position="117"/>
        <end position="127"/>
    </location>
</feature>
<feature type="compositionally biased region" description="Pro residues" evidence="3">
    <location>
        <begin position="287"/>
        <end position="303"/>
    </location>
</feature>
<proteinExistence type="predicted"/>
<accession>A0ABV2UW32</accession>
<dbReference type="Proteomes" id="UP001550210">
    <property type="component" value="Unassembled WGS sequence"/>
</dbReference>
<dbReference type="EMBL" id="JBEXPZ010000016">
    <property type="protein sequence ID" value="MET9845768.1"/>
    <property type="molecule type" value="Genomic_DNA"/>
</dbReference>
<keyword evidence="1" id="KW-0805">Transcription regulation</keyword>
<feature type="region of interest" description="Disordered" evidence="3">
    <location>
        <begin position="1"/>
        <end position="424"/>
    </location>
</feature>
<feature type="compositionally biased region" description="Pro residues" evidence="3">
    <location>
        <begin position="314"/>
        <end position="330"/>
    </location>
</feature>
<feature type="compositionally biased region" description="Basic and acidic residues" evidence="3">
    <location>
        <begin position="25"/>
        <end position="51"/>
    </location>
</feature>
<feature type="compositionally biased region" description="Basic and acidic residues" evidence="3">
    <location>
        <begin position="86"/>
        <end position="98"/>
    </location>
</feature>
<keyword evidence="6" id="KW-1185">Reference proteome</keyword>
<dbReference type="InterPro" id="IPR041916">
    <property type="entry name" value="Anti_sigma_zinc_sf"/>
</dbReference>
<sequence length="813" mass="83419">MNNATNASGAHGEEPENTETTVPGRTERRASEEDRGAGDIREPEETGKDPEQPEGAEETSAAVGAAGADCVAADGTEPGDDCGVEAGDREAGDAERGTADIGQERGTCACARVRGARGPDGDARDLEGGDGEPESAAEGSRGGADGTESGTGAPGSAAEGSHGSTGAPENVVRGAGSREVDPLDDAEGPVEAGGRRESGSGAGDAPLGPPRIPLPRSSVEDTGLPLPDPAPQRTPPPTFPQAQPTPPHDDQDESAAESPWAAPGAPSAPPDSQAPSHESTTSSATPGEPPTAPHTPSPGPDSPDNPRTSSATPGEPPTAPHTPSPGPDSPDNPRTSSTTPGEPPTAPHTPSPAPDDSPHPTTSSGAPEETSTAPEQPSATTPGGSFFTPPGKPATAPEQPSAATPGDPSLTASGEPAALVPTPGPSPLVLEHRVLKALLGAWALAVCSPDEAAAVEEHLGVCGGCADEARRLREAVGLLHPSESLDLDPSLRTRVLRSCLDRRAPRIPVPAWTAPYDAEVARLDALLQDIDDTDWHAPVRLRWFGGEGPVTRRTTVAGVIAHLLTVDGLVATALGLEDPLEHLAAAPDSRTPDARTEAYWKAAHLPPGRAIRGPWREQSHDIVRTTSFRGGGPEDADGHKDTEGSGRLVVSYGGFELPLRDAMLDRAFECWIHAEDIAEAVDYPYAAPSGRHLHGMIDLAARMLPLVLAERRRTGLVTRSPAAGRHLVSVGAPGRSLRLEIEGSGGGEWLIPLDSPGAVGSAEHEVAHVALDGVEFCRLAAGHVSPEEAAAGQMGDRDAIRDVLFAAASMSRM</sequence>
<dbReference type="Pfam" id="PF13490">
    <property type="entry name" value="zf-HC2"/>
    <property type="match status" value="1"/>
</dbReference>
<feature type="compositionally biased region" description="Pro residues" evidence="3">
    <location>
        <begin position="341"/>
        <end position="355"/>
    </location>
</feature>
<comment type="caution">
    <text evidence="5">The sequence shown here is derived from an EMBL/GenBank/DDBJ whole genome shotgun (WGS) entry which is preliminary data.</text>
</comment>
<feature type="compositionally biased region" description="Polar residues" evidence="3">
    <location>
        <begin position="369"/>
        <end position="383"/>
    </location>
</feature>
<organism evidence="5 6">
    <name type="scientific">Streptomyces ossamyceticus</name>
    <dbReference type="NCBI Taxonomy" id="249581"/>
    <lineage>
        <taxon>Bacteria</taxon>
        <taxon>Bacillati</taxon>
        <taxon>Actinomycetota</taxon>
        <taxon>Actinomycetes</taxon>
        <taxon>Kitasatosporales</taxon>
        <taxon>Streptomycetaceae</taxon>
        <taxon>Streptomyces</taxon>
    </lineage>
</organism>
<dbReference type="Gene3D" id="1.20.120.450">
    <property type="entry name" value="dinb family like domain"/>
    <property type="match status" value="1"/>
</dbReference>
<keyword evidence="2" id="KW-0804">Transcription</keyword>
<name>A0ABV2UW32_9ACTN</name>
<dbReference type="InterPro" id="IPR034660">
    <property type="entry name" value="DinB/YfiT-like"/>
</dbReference>
<reference evidence="5 6" key="1">
    <citation type="submission" date="2024-06" db="EMBL/GenBank/DDBJ databases">
        <title>The Natural Products Discovery Center: Release of the First 8490 Sequenced Strains for Exploring Actinobacteria Biosynthetic Diversity.</title>
        <authorList>
            <person name="Kalkreuter E."/>
            <person name="Kautsar S.A."/>
            <person name="Yang D."/>
            <person name="Bader C.D."/>
            <person name="Teijaro C.N."/>
            <person name="Fluegel L."/>
            <person name="Davis C.M."/>
            <person name="Simpson J.R."/>
            <person name="Lauterbach L."/>
            <person name="Steele A.D."/>
            <person name="Gui C."/>
            <person name="Meng S."/>
            <person name="Li G."/>
            <person name="Viehrig K."/>
            <person name="Ye F."/>
            <person name="Su P."/>
            <person name="Kiefer A.F."/>
            <person name="Nichols A."/>
            <person name="Cepeda A.J."/>
            <person name="Yan W."/>
            <person name="Fan B."/>
            <person name="Jiang Y."/>
            <person name="Adhikari A."/>
            <person name="Zheng C.-J."/>
            <person name="Schuster L."/>
            <person name="Cowan T.M."/>
            <person name="Smanski M.J."/>
            <person name="Chevrette M.G."/>
            <person name="De Carvalho L.P.S."/>
            <person name="Shen B."/>
        </authorList>
    </citation>
    <scope>NUCLEOTIDE SEQUENCE [LARGE SCALE GENOMIC DNA]</scope>
    <source>
        <strain evidence="5 6">NPDC006434</strain>
    </source>
</reference>
<evidence type="ECO:0000313" key="6">
    <source>
        <dbReference type="Proteomes" id="UP001550210"/>
    </source>
</evidence>
<evidence type="ECO:0000256" key="2">
    <source>
        <dbReference type="ARBA" id="ARBA00023163"/>
    </source>
</evidence>
<evidence type="ECO:0000259" key="4">
    <source>
        <dbReference type="Pfam" id="PF13490"/>
    </source>
</evidence>
<evidence type="ECO:0000256" key="3">
    <source>
        <dbReference type="SAM" id="MobiDB-lite"/>
    </source>
</evidence>
<evidence type="ECO:0000313" key="5">
    <source>
        <dbReference type="EMBL" id="MET9845768.1"/>
    </source>
</evidence>
<protein>
    <submittedName>
        <fullName evidence="5">Zf-HC2 domain-containing protein</fullName>
    </submittedName>
</protein>
<feature type="domain" description="Putative zinc-finger" evidence="4">
    <location>
        <begin position="436"/>
        <end position="466"/>
    </location>
</feature>
<dbReference type="RefSeq" id="WP_355396867.1">
    <property type="nucleotide sequence ID" value="NZ_JBEXPZ010000016.1"/>
</dbReference>
<feature type="compositionally biased region" description="Pro residues" evidence="3">
    <location>
        <begin position="226"/>
        <end position="246"/>
    </location>
</feature>
<evidence type="ECO:0000256" key="1">
    <source>
        <dbReference type="ARBA" id="ARBA00023015"/>
    </source>
</evidence>
<feature type="compositionally biased region" description="Low complexity" evidence="3">
    <location>
        <begin position="58"/>
        <end position="76"/>
    </location>
</feature>
<dbReference type="InterPro" id="IPR027383">
    <property type="entry name" value="Znf_put"/>
</dbReference>